<gene>
    <name evidence="8" type="primary">nirD</name>
    <name evidence="8" type="ORF">Y958_16155</name>
</gene>
<dbReference type="PROSITE" id="PS51296">
    <property type="entry name" value="RIESKE"/>
    <property type="match status" value="1"/>
</dbReference>
<dbReference type="GO" id="GO:0042128">
    <property type="term" value="P:nitrate assimilation"/>
    <property type="evidence" value="ECO:0007669"/>
    <property type="project" value="UniProtKB-KW"/>
</dbReference>
<evidence type="ECO:0000313" key="8">
    <source>
        <dbReference type="EMBL" id="ASG22471.1"/>
    </source>
</evidence>
<keyword evidence="3" id="KW-0560">Oxidoreductase</keyword>
<dbReference type="Gene3D" id="2.102.10.10">
    <property type="entry name" value="Rieske [2Fe-2S] iron-sulphur domain"/>
    <property type="match status" value="1"/>
</dbReference>
<keyword evidence="9" id="KW-1185">Reference proteome</keyword>
<evidence type="ECO:0000256" key="4">
    <source>
        <dbReference type="ARBA" id="ARBA00023004"/>
    </source>
</evidence>
<sequence>MDNVGIESRWVEVGAVEDIPRQGARVVATPRGDVAVFRTLDDAVFAVDDRCPHKGGPLSQGTVHGHAVTCPLHNWVIDLETGEACAPDEGCVTRIPVRVQDGRILLAMVA</sequence>
<dbReference type="PANTHER" id="PTHR21496:SF23">
    <property type="entry name" value="3-PHENYLPROPIONATE_CINNAMIC ACID DIOXYGENASE FERREDOXIN SUBUNIT"/>
    <property type="match status" value="1"/>
</dbReference>
<accession>A0A248JVF6</accession>
<dbReference type="RefSeq" id="WP_088873052.1">
    <property type="nucleotide sequence ID" value="NZ_CP022111.1"/>
</dbReference>
<keyword evidence="6" id="KW-0534">Nitrate assimilation</keyword>
<reference evidence="8 9" key="1">
    <citation type="submission" date="2017-06" db="EMBL/GenBank/DDBJ databases">
        <title>Complete genome sequence of Nitrospirillum amazonense strain CBAmC, an endophytic nitrogen-fixing and plant growth-promoting bacterium, isolated from sugarcane.</title>
        <authorList>
            <person name="Schwab S."/>
            <person name="dos Santos Teixeira K.R."/>
            <person name="Simoes Araujo J.L."/>
            <person name="Soares Vidal M."/>
            <person name="Borges de Freitas H.R."/>
            <person name="Rivello Crivelaro A.L."/>
            <person name="Bueno de Camargo Nunes A."/>
            <person name="dos Santos C.M."/>
            <person name="Palmeira da Silva Rosa D."/>
            <person name="da Silva Padilha D."/>
            <person name="da Silva E."/>
            <person name="Araujo Terra L."/>
            <person name="Soares Mendes V."/>
            <person name="Farinelli L."/>
            <person name="Magalhaes Cruz L."/>
            <person name="Baldani J.I."/>
        </authorList>
    </citation>
    <scope>NUCLEOTIDE SEQUENCE [LARGE SCALE GENOMIC DNA]</scope>
    <source>
        <strain evidence="8 9">CBAmC</strain>
    </source>
</reference>
<proteinExistence type="predicted"/>
<dbReference type="EMBL" id="CP022111">
    <property type="protein sequence ID" value="ASG22471.1"/>
    <property type="molecule type" value="Genomic_DNA"/>
</dbReference>
<dbReference type="SUPFAM" id="SSF50022">
    <property type="entry name" value="ISP domain"/>
    <property type="match status" value="1"/>
</dbReference>
<evidence type="ECO:0000256" key="3">
    <source>
        <dbReference type="ARBA" id="ARBA00023002"/>
    </source>
</evidence>
<keyword evidence="4" id="KW-0408">Iron</keyword>
<dbReference type="GO" id="GO:0046872">
    <property type="term" value="F:metal ion binding"/>
    <property type="evidence" value="ECO:0007669"/>
    <property type="project" value="UniProtKB-KW"/>
</dbReference>
<dbReference type="GO" id="GO:0008942">
    <property type="term" value="F:nitrite reductase [NAD(P)H] activity"/>
    <property type="evidence" value="ECO:0007669"/>
    <property type="project" value="InterPro"/>
</dbReference>
<dbReference type="AlphaFoldDB" id="A0A248JVF6"/>
<dbReference type="InterPro" id="IPR012748">
    <property type="entry name" value="Rieske-like_NirD"/>
</dbReference>
<evidence type="ECO:0000256" key="5">
    <source>
        <dbReference type="ARBA" id="ARBA00023014"/>
    </source>
</evidence>
<evidence type="ECO:0000256" key="6">
    <source>
        <dbReference type="ARBA" id="ARBA00023063"/>
    </source>
</evidence>
<evidence type="ECO:0000259" key="7">
    <source>
        <dbReference type="PROSITE" id="PS51296"/>
    </source>
</evidence>
<name>A0A248JVF6_9PROT</name>
<keyword evidence="5" id="KW-0411">Iron-sulfur</keyword>
<evidence type="ECO:0000313" key="9">
    <source>
        <dbReference type="Proteomes" id="UP000197153"/>
    </source>
</evidence>
<dbReference type="Pfam" id="PF00355">
    <property type="entry name" value="Rieske"/>
    <property type="match status" value="1"/>
</dbReference>
<dbReference type="PANTHER" id="PTHR21496">
    <property type="entry name" value="FERREDOXIN-RELATED"/>
    <property type="match status" value="1"/>
</dbReference>
<dbReference type="CDD" id="cd03530">
    <property type="entry name" value="Rieske_NirD_small_Bacillus"/>
    <property type="match status" value="1"/>
</dbReference>
<organism evidence="8 9">
    <name type="scientific">Nitrospirillum viridazoti CBAmc</name>
    <dbReference type="NCBI Taxonomy" id="1441467"/>
    <lineage>
        <taxon>Bacteria</taxon>
        <taxon>Pseudomonadati</taxon>
        <taxon>Pseudomonadota</taxon>
        <taxon>Alphaproteobacteria</taxon>
        <taxon>Rhodospirillales</taxon>
        <taxon>Azospirillaceae</taxon>
        <taxon>Nitrospirillum</taxon>
        <taxon>Nitrospirillum viridazoti</taxon>
    </lineage>
</organism>
<feature type="domain" description="Rieske" evidence="7">
    <location>
        <begin position="10"/>
        <end position="106"/>
    </location>
</feature>
<dbReference type="InterPro" id="IPR017941">
    <property type="entry name" value="Rieske_2Fe-2S"/>
</dbReference>
<protein>
    <submittedName>
        <fullName evidence="8">Nitrite reductase (NAD(P)H) small subunit</fullName>
    </submittedName>
</protein>
<dbReference type="InterPro" id="IPR036922">
    <property type="entry name" value="Rieske_2Fe-2S_sf"/>
</dbReference>
<dbReference type="Proteomes" id="UP000197153">
    <property type="component" value="Chromosome 2"/>
</dbReference>
<keyword evidence="2" id="KW-0479">Metal-binding</keyword>
<evidence type="ECO:0000256" key="1">
    <source>
        <dbReference type="ARBA" id="ARBA00022714"/>
    </source>
</evidence>
<evidence type="ECO:0000256" key="2">
    <source>
        <dbReference type="ARBA" id="ARBA00022723"/>
    </source>
</evidence>
<dbReference type="NCBIfam" id="TIGR02378">
    <property type="entry name" value="nirD_assim_sml"/>
    <property type="match status" value="1"/>
</dbReference>
<dbReference type="GO" id="GO:0051537">
    <property type="term" value="F:2 iron, 2 sulfur cluster binding"/>
    <property type="evidence" value="ECO:0007669"/>
    <property type="project" value="UniProtKB-KW"/>
</dbReference>
<dbReference type="KEGG" id="nao:Y958_16155"/>
<keyword evidence="1" id="KW-0001">2Fe-2S</keyword>